<dbReference type="Pfam" id="PF18362">
    <property type="entry name" value="THB"/>
    <property type="match status" value="1"/>
</dbReference>
<dbReference type="FunFam" id="2.60.40.10:FF:002294">
    <property type="entry name" value="Immunoglobulin-like and fibronectin type III domain-containing 1, tandem duplicate 3"/>
    <property type="match status" value="1"/>
</dbReference>
<dbReference type="FunFam" id="2.60.40.10:FF:001267">
    <property type="entry name" value="Immunoglobulin-like and fibronectin type III domain containing 1"/>
    <property type="match status" value="1"/>
</dbReference>
<dbReference type="InterPro" id="IPR036116">
    <property type="entry name" value="FN3_sf"/>
</dbReference>
<dbReference type="Pfam" id="PF00041">
    <property type="entry name" value="fn3"/>
    <property type="match status" value="4"/>
</dbReference>
<dbReference type="Gene3D" id="2.60.40.10">
    <property type="entry name" value="Immunoglobulins"/>
    <property type="match status" value="17"/>
</dbReference>
<dbReference type="CDD" id="cd00063">
    <property type="entry name" value="FN3"/>
    <property type="match status" value="4"/>
</dbReference>
<evidence type="ECO:0000256" key="2">
    <source>
        <dbReference type="ARBA" id="ARBA00023319"/>
    </source>
</evidence>
<dbReference type="FunFam" id="2.60.40.10:FF:000031">
    <property type="entry name" value="Myosin-binding protein C, slow type"/>
    <property type="match status" value="1"/>
</dbReference>
<organism evidence="6 7">
    <name type="scientific">Anguilla anguilla</name>
    <name type="common">European freshwater eel</name>
    <name type="synonym">Muraena anguilla</name>
    <dbReference type="NCBI Taxonomy" id="7936"/>
    <lineage>
        <taxon>Eukaryota</taxon>
        <taxon>Metazoa</taxon>
        <taxon>Chordata</taxon>
        <taxon>Craniata</taxon>
        <taxon>Vertebrata</taxon>
        <taxon>Euteleostomi</taxon>
        <taxon>Actinopterygii</taxon>
        <taxon>Neopterygii</taxon>
        <taxon>Teleostei</taxon>
        <taxon>Anguilliformes</taxon>
        <taxon>Anguillidae</taxon>
        <taxon>Anguilla</taxon>
    </lineage>
</organism>
<dbReference type="SMART" id="SM00060">
    <property type="entry name" value="FN3"/>
    <property type="match status" value="4"/>
</dbReference>
<sequence>MWRSKVSDQTAAGQVAVKKQSKVPGVMITQFVEELPAGKSTPDFLRKPIALTIQEGKSAQFKAVVSGDPKPEVVWKRAKGEINDDTKFHTKYDEGAEEYILEITSVTGKEGDIYKCFAVNEFGKAVCTAALNVIEVGFNKEKAMEGPGLSADPAEFRKMLRKSSGRVEKVEKEKKDDEIPDKFWEILLSSERKDYERICAEYGVKDFRWMLKKLNILKKEREEEQSLYLNVISNLRHIEVKGDSCASFEMVLDLKDPRSRIFLYKDGIMIPLSEDMEMKHHLKKIGKKLVFTIKDLLPEDAGLYQVDVEEVNVFSTDFKIPMVDFIVKIKEVKAKEREDAIFECVLSHPFPKILWKGKNSLLEAGEKFEITVSADKLIHRLRVKDCKQVDKGIYSAVAGIKSCSAWLTVEADTGPHKKKVRKTTQAGGAGVDLDKMAQEQQAKLQKEKDDKLEAMRKEAEGKDTGNMMNGLDNGSGVNSGLGDGLDGLDGLDGGLGRKKGDGMDSGSGGIGDGGLGGDKSGDIKGQRNIDAATADSDLENDKESRQVSHKENEQGKGQGNKQENVQGKGQGNKQENVQGNRRENGQQSSGSGDWPAEHARQGPLLLDEVIDSGVQFISGLSDINAKAGQPVELVCKLNNENCNGAWFKDGNTLSPGDGLSLSKDGAAHKLKIDSCRPDDTGKYCFEADGRKTEAMITVEDPGVQFISGLSDINAKAGQPAELVCKLNNENSNGEWFKDGKKLSPRDGLSLSKDGAAHKLKIDSCRADDTGKYCFEAEGRKTEAKITVEDPRDQFIIGLSDIRAKTGQPAELVCKLKENCNGAWFKDGKKLSPRDGLSLSKDGASHKLKIKSCRADDTGKYSFEAGGHKTEAVITVEDPEDPFIIGLSDIRAKAGQPAQLVCKLKENCDGEWFKDGKKLSPRDGLSLSKDGASHKLKIDSCQADDTGKYCFEAEGCKTEAKITVEDPGVQFVNGLSDINAKAGQPAELVCKLNKENCNGAWFKDGKRLLPRDGLSLSKDGACQKLKIDSCCADDTGNYRFEAERCKTEAMIIVEDAGIQFIRGLSDLNAKTGQPAELVCKLNNENCNGTWFKDGNKLSPRDGLSLSKDGACHKLKIDSCQADDTGKYCFETEGRKTEAMITVEGPGVEVISGLSDIKAKAGQPAELVCKLSDENSNGVWFKDGKKLSQRDGLSLSKDGASHKLKIDSCQADDTGKYRFEADGRKTEAILIVEDPPRFSQDALDTFSKPVIVKVGQNATFKMPFVGGEPTKVQWYKEGEELLDNANVKLEIMSAHSRLLLSSCQRKDTGEIKIKVKNDFGTIEAVSKLVVLDKPSPPLGPVEVVENSASCINMKWRPPKDDGGSQLQEYALERQQVGRNTWTKLGQIPSATAAYKDTNVEHGRKYCYRIRAVNEEGVSEPMETEDIMAGIKAYPGPPASPKVVSAFNDCINLTWAAPAKTGGSPILGYYLEKRKRGSNMWSPVNPEDEPIQDKKYTVKDVIVGMAYEFRVSAINVSGVGEPSIPSDFVIARDPKQPPGRVTDLKVTDSTYTTLTLAWTKPTEEKGVQDEAKGYFVEIRPAESQDWIRCNAIPIIMTTFTVKNLKSMAIYWVRVTATNDGGDGVPQDLDNYVTAMPPPVRPRFTDTKLKSFMVVRAGNTVRINVNFQASPWPDVVWLKDNMSVPKRVTISNTEGMSQLLIPSSERSDTGVYTIILKNMVGQETFSVEIRVTDDPKPPGPVELQENVPGTVTVAWEPSPDEKRDDRLHYMVSKRDSTKQTWNTVADRLFNNKFTACNIVPGHEYHFRVYAKNDIGMSEPSESPTWGTTRIREKFVVNTPEFRPCNLESAPAFLVPLKLHMAPKGYECYMSCAVTGNPRPHVTWYHNNLSLNTNTNYYISNTCGVCSMLILRVGPNDHGEYSVMAENSLGRAECSTKLTVRE</sequence>
<dbReference type="InterPro" id="IPR003961">
    <property type="entry name" value="FN3_dom"/>
</dbReference>
<dbReference type="InterPro" id="IPR013783">
    <property type="entry name" value="Ig-like_fold"/>
</dbReference>
<dbReference type="SMART" id="SM00409">
    <property type="entry name" value="IG"/>
    <property type="match status" value="13"/>
</dbReference>
<proteinExistence type="predicted"/>
<dbReference type="PROSITE" id="PS50853">
    <property type="entry name" value="FN3"/>
    <property type="match status" value="4"/>
</dbReference>
<dbReference type="InterPro" id="IPR036179">
    <property type="entry name" value="Ig-like_dom_sf"/>
</dbReference>
<keyword evidence="1" id="KW-0677">Repeat</keyword>
<feature type="region of interest" description="Disordered" evidence="3">
    <location>
        <begin position="414"/>
        <end position="433"/>
    </location>
</feature>
<evidence type="ECO:0000256" key="3">
    <source>
        <dbReference type="SAM" id="MobiDB-lite"/>
    </source>
</evidence>
<dbReference type="InterPro" id="IPR003599">
    <property type="entry name" value="Ig_sub"/>
</dbReference>
<dbReference type="InterPro" id="IPR040849">
    <property type="entry name" value="MyBP-C_THB"/>
</dbReference>
<feature type="domain" description="Ig-like" evidence="4">
    <location>
        <begin position="790"/>
        <end position="874"/>
    </location>
</feature>
<feature type="compositionally biased region" description="Gly residues" evidence="3">
    <location>
        <begin position="503"/>
        <end position="518"/>
    </location>
</feature>
<comment type="caution">
    <text evidence="6">The sequence shown here is derived from an EMBL/GenBank/DDBJ whole genome shotgun (WGS) entry which is preliminary data.</text>
</comment>
<dbReference type="FunFam" id="2.60.40.10:FF:000060">
    <property type="entry name" value="Myosin-binding protein C, slow type"/>
    <property type="match status" value="1"/>
</dbReference>
<feature type="compositionally biased region" description="Gly residues" evidence="3">
    <location>
        <begin position="477"/>
        <end position="494"/>
    </location>
</feature>
<feature type="domain" description="Ig-like" evidence="4">
    <location>
        <begin position="966"/>
        <end position="1058"/>
    </location>
</feature>
<feature type="domain" description="Fibronectin type-III" evidence="5">
    <location>
        <begin position="1334"/>
        <end position="1429"/>
    </location>
</feature>
<feature type="domain" description="Fibronectin type-III" evidence="5">
    <location>
        <begin position="1434"/>
        <end position="1530"/>
    </location>
</feature>
<keyword evidence="2" id="KW-0393">Immunoglobulin domain</keyword>
<dbReference type="FunFam" id="2.60.40.10:FF:001232">
    <property type="entry name" value="Immunoglobulin-like and fibronectin type III domain-containing 1"/>
    <property type="match status" value="1"/>
</dbReference>
<feature type="domain" description="Fibronectin type-III" evidence="5">
    <location>
        <begin position="1733"/>
        <end position="1827"/>
    </location>
</feature>
<dbReference type="EMBL" id="JAFIRN010000012">
    <property type="protein sequence ID" value="KAG5838259.1"/>
    <property type="molecule type" value="Genomic_DNA"/>
</dbReference>
<dbReference type="InterPro" id="IPR013098">
    <property type="entry name" value="Ig_I-set"/>
</dbReference>
<feature type="domain" description="Ig-like" evidence="4">
    <location>
        <begin position="701"/>
        <end position="786"/>
    </location>
</feature>
<dbReference type="FunFam" id="2.60.40.10:FF:001231">
    <property type="entry name" value="Immunoglobulin-like and fibronectin type III domain containing 1"/>
    <property type="match status" value="1"/>
</dbReference>
<evidence type="ECO:0000259" key="4">
    <source>
        <dbReference type="PROSITE" id="PS50835"/>
    </source>
</evidence>
<protein>
    <recommendedName>
        <fullName evidence="8">Immunoglobulin-like and fibronectin type III domain-containing protein 1</fullName>
    </recommendedName>
</protein>
<feature type="domain" description="Ig-like" evidence="4">
    <location>
        <begin position="603"/>
        <end position="697"/>
    </location>
</feature>
<dbReference type="Pfam" id="PF07679">
    <property type="entry name" value="I-set"/>
    <property type="match status" value="12"/>
</dbReference>
<reference evidence="6" key="1">
    <citation type="submission" date="2021-01" db="EMBL/GenBank/DDBJ databases">
        <title>A chromosome-scale assembly of European eel, Anguilla anguilla.</title>
        <authorList>
            <person name="Henkel C."/>
            <person name="Jong-Raadsen S.A."/>
            <person name="Dufour S."/>
            <person name="Weltzien F.-A."/>
            <person name="Palstra A.P."/>
            <person name="Pelster B."/>
            <person name="Spaink H.P."/>
            <person name="Van Den Thillart G.E."/>
            <person name="Jansen H."/>
            <person name="Zahm M."/>
            <person name="Klopp C."/>
            <person name="Cedric C."/>
            <person name="Louis A."/>
            <person name="Berthelot C."/>
            <person name="Parey E."/>
            <person name="Roest Crollius H."/>
            <person name="Montfort J."/>
            <person name="Robinson-Rechavi M."/>
            <person name="Bucao C."/>
            <person name="Bouchez O."/>
            <person name="Gislard M."/>
            <person name="Lluch J."/>
            <person name="Milhes M."/>
            <person name="Lampietro C."/>
            <person name="Lopez Roques C."/>
            <person name="Donnadieu C."/>
            <person name="Braasch I."/>
            <person name="Desvignes T."/>
            <person name="Postlethwait J."/>
            <person name="Bobe J."/>
            <person name="Guiguen Y."/>
            <person name="Dirks R."/>
        </authorList>
    </citation>
    <scope>NUCLEOTIDE SEQUENCE</scope>
    <source>
        <strain evidence="6">Tag_6206</strain>
        <tissue evidence="6">Liver</tissue>
    </source>
</reference>
<feature type="domain" description="Ig-like" evidence="4">
    <location>
        <begin position="1638"/>
        <end position="1728"/>
    </location>
</feature>
<dbReference type="FunFam" id="2.60.40.10:FF:001438">
    <property type="entry name" value="Immunoglobulin-like and fibronectin type III domain-containing protein 1"/>
    <property type="match status" value="1"/>
</dbReference>
<name>A0A9D3RPF8_ANGAN</name>
<feature type="domain" description="Ig-like" evidence="4">
    <location>
        <begin position="1846"/>
        <end position="1934"/>
    </location>
</feature>
<feature type="domain" description="Ig-like" evidence="4">
    <location>
        <begin position="1144"/>
        <end position="1229"/>
    </location>
</feature>
<evidence type="ECO:0000313" key="6">
    <source>
        <dbReference type="EMBL" id="KAG5838259.1"/>
    </source>
</evidence>
<feature type="domain" description="Fibronectin type-III" evidence="5">
    <location>
        <begin position="1534"/>
        <end position="1635"/>
    </location>
</feature>
<dbReference type="Proteomes" id="UP001044222">
    <property type="component" value="Chromosome 12"/>
</dbReference>
<evidence type="ECO:0000259" key="5">
    <source>
        <dbReference type="PROSITE" id="PS50853"/>
    </source>
</evidence>
<feature type="compositionally biased region" description="Basic and acidic residues" evidence="3">
    <location>
        <begin position="539"/>
        <end position="554"/>
    </location>
</feature>
<dbReference type="GO" id="GO:0045214">
    <property type="term" value="P:sarcomere organization"/>
    <property type="evidence" value="ECO:0007669"/>
    <property type="project" value="TreeGrafter"/>
</dbReference>
<evidence type="ECO:0008006" key="8">
    <source>
        <dbReference type="Google" id="ProtNLM"/>
    </source>
</evidence>
<evidence type="ECO:0000313" key="7">
    <source>
        <dbReference type="Proteomes" id="UP001044222"/>
    </source>
</evidence>
<dbReference type="PROSITE" id="PS50835">
    <property type="entry name" value="IG_LIKE"/>
    <property type="match status" value="9"/>
</dbReference>
<dbReference type="InterPro" id="IPR050964">
    <property type="entry name" value="Striated_Muscle_Regulatory"/>
</dbReference>
<dbReference type="SUPFAM" id="SSF49265">
    <property type="entry name" value="Fibronectin type III"/>
    <property type="match status" value="2"/>
</dbReference>
<dbReference type="InterPro" id="IPR003598">
    <property type="entry name" value="Ig_sub2"/>
</dbReference>
<feature type="domain" description="Ig-like" evidence="4">
    <location>
        <begin position="1071"/>
        <end position="1140"/>
    </location>
</feature>
<evidence type="ECO:0000256" key="1">
    <source>
        <dbReference type="ARBA" id="ARBA00022737"/>
    </source>
</evidence>
<feature type="domain" description="Ig-like" evidence="4">
    <location>
        <begin position="42"/>
        <end position="132"/>
    </location>
</feature>
<feature type="compositionally biased region" description="Polar residues" evidence="3">
    <location>
        <begin position="559"/>
        <end position="591"/>
    </location>
</feature>
<dbReference type="FunFam" id="2.60.40.10:FF:001401">
    <property type="entry name" value="immunoglobulin-like and fibronectin type III domain-containing protein 1"/>
    <property type="match status" value="1"/>
</dbReference>
<dbReference type="FunFam" id="2.60.40.10:FF:001097">
    <property type="entry name" value="Immunoglobulin-like and fibronectin type III domain-containing protein 1"/>
    <property type="match status" value="1"/>
</dbReference>
<dbReference type="SMART" id="SM00408">
    <property type="entry name" value="IGc2"/>
    <property type="match status" value="9"/>
</dbReference>
<accession>A0A9D3RPF8</accession>
<dbReference type="PANTHER" id="PTHR13817">
    <property type="entry name" value="TITIN"/>
    <property type="match status" value="1"/>
</dbReference>
<dbReference type="PANTHER" id="PTHR13817:SF181">
    <property type="entry name" value="IMMUNOGLOBULIN-LIKE AND FIBRONECTIN TYPE III DOMAIN-CONTAINING PROTEIN 1"/>
    <property type="match status" value="1"/>
</dbReference>
<dbReference type="GO" id="GO:0031430">
    <property type="term" value="C:M band"/>
    <property type="evidence" value="ECO:0007669"/>
    <property type="project" value="TreeGrafter"/>
</dbReference>
<keyword evidence="7" id="KW-1185">Reference proteome</keyword>
<feature type="region of interest" description="Disordered" evidence="3">
    <location>
        <begin position="459"/>
        <end position="598"/>
    </location>
</feature>
<dbReference type="InterPro" id="IPR007110">
    <property type="entry name" value="Ig-like_dom"/>
</dbReference>
<gene>
    <name evidence="6" type="ORF">ANANG_G00221890</name>
</gene>
<dbReference type="SUPFAM" id="SSF48726">
    <property type="entry name" value="Immunoglobulin"/>
    <property type="match status" value="12"/>
</dbReference>